<dbReference type="FunCoup" id="A0A482XMI3">
    <property type="interactions" value="564"/>
</dbReference>
<keyword evidence="4 8" id="KW-0812">Transmembrane</keyword>
<evidence type="ECO:0000256" key="1">
    <source>
        <dbReference type="ARBA" id="ARBA00004141"/>
    </source>
</evidence>
<evidence type="ECO:0000256" key="8">
    <source>
        <dbReference type="SAM" id="Phobius"/>
    </source>
</evidence>
<gene>
    <name evidence="9" type="ORF">LSTR_LSTR013239</name>
</gene>
<dbReference type="InterPro" id="IPR019379">
    <property type="entry name" value="Gamma_Secretase_Asp_P_PEN2"/>
</dbReference>
<proteinExistence type="inferred from homology"/>
<comment type="similarity">
    <text evidence="2">Belongs to the PEN-2 family.</text>
</comment>
<dbReference type="EMBL" id="QKKF02005390">
    <property type="protein sequence ID" value="RZF46927.1"/>
    <property type="molecule type" value="Genomic_DNA"/>
</dbReference>
<dbReference type="PANTHER" id="PTHR16318:SF0">
    <property type="entry name" value="GAMMA-SECRETASE SUBUNIT PEN-2"/>
    <property type="match status" value="1"/>
</dbReference>
<feature type="transmembrane region" description="Helical" evidence="8">
    <location>
        <begin position="21"/>
        <end position="38"/>
    </location>
</feature>
<evidence type="ECO:0000313" key="10">
    <source>
        <dbReference type="Proteomes" id="UP000291343"/>
    </source>
</evidence>
<dbReference type="GO" id="GO:0007219">
    <property type="term" value="P:Notch signaling pathway"/>
    <property type="evidence" value="ECO:0007669"/>
    <property type="project" value="UniProtKB-KW"/>
</dbReference>
<organism evidence="9 10">
    <name type="scientific">Laodelphax striatellus</name>
    <name type="common">Small brown planthopper</name>
    <name type="synonym">Delphax striatella</name>
    <dbReference type="NCBI Taxonomy" id="195883"/>
    <lineage>
        <taxon>Eukaryota</taxon>
        <taxon>Metazoa</taxon>
        <taxon>Ecdysozoa</taxon>
        <taxon>Arthropoda</taxon>
        <taxon>Hexapoda</taxon>
        <taxon>Insecta</taxon>
        <taxon>Pterygota</taxon>
        <taxon>Neoptera</taxon>
        <taxon>Paraneoptera</taxon>
        <taxon>Hemiptera</taxon>
        <taxon>Auchenorrhyncha</taxon>
        <taxon>Fulgoroidea</taxon>
        <taxon>Delphacidae</taxon>
        <taxon>Criomorphinae</taxon>
        <taxon>Laodelphax</taxon>
    </lineage>
</organism>
<sequence>MDISRMNNGSKLYLCKWYFRAGFACLPIVWLINSVWFFEEAFKKPPYEEQAQIKRYVTFSGIGAAIWIVGMAIWVYIFQTHRAEWGEFGDDLTFTIPTGIK</sequence>
<evidence type="ECO:0000256" key="5">
    <source>
        <dbReference type="ARBA" id="ARBA00022976"/>
    </source>
</evidence>
<evidence type="ECO:0000256" key="6">
    <source>
        <dbReference type="ARBA" id="ARBA00022989"/>
    </source>
</evidence>
<keyword evidence="10" id="KW-1185">Reference proteome</keyword>
<feature type="transmembrane region" description="Helical" evidence="8">
    <location>
        <begin position="58"/>
        <end position="78"/>
    </location>
</feature>
<comment type="subcellular location">
    <subcellularLocation>
        <location evidence="1">Membrane</location>
        <topology evidence="1">Multi-pass membrane protein</topology>
    </subcellularLocation>
</comment>
<protein>
    <recommendedName>
        <fullName evidence="3">Gamma-secretase subunit PEN-2</fullName>
    </recommendedName>
</protein>
<reference evidence="9 10" key="1">
    <citation type="journal article" date="2017" name="Gigascience">
        <title>Genome sequence of the small brown planthopper, Laodelphax striatellus.</title>
        <authorList>
            <person name="Zhu J."/>
            <person name="Jiang F."/>
            <person name="Wang X."/>
            <person name="Yang P."/>
            <person name="Bao Y."/>
            <person name="Zhao W."/>
            <person name="Wang W."/>
            <person name="Lu H."/>
            <person name="Wang Q."/>
            <person name="Cui N."/>
            <person name="Li J."/>
            <person name="Chen X."/>
            <person name="Luo L."/>
            <person name="Yu J."/>
            <person name="Kang L."/>
            <person name="Cui F."/>
        </authorList>
    </citation>
    <scope>NUCLEOTIDE SEQUENCE [LARGE SCALE GENOMIC DNA]</scope>
    <source>
        <strain evidence="9">Lst14</strain>
    </source>
</reference>
<dbReference type="PANTHER" id="PTHR16318">
    <property type="entry name" value="GAMMA-SECRETASE SUBUNIT PEN-2"/>
    <property type="match status" value="1"/>
</dbReference>
<keyword evidence="7 8" id="KW-0472">Membrane</keyword>
<keyword evidence="6 8" id="KW-1133">Transmembrane helix</keyword>
<keyword evidence="5" id="KW-0914">Notch signaling pathway</keyword>
<comment type="caution">
    <text evidence="9">The sequence shown here is derived from an EMBL/GenBank/DDBJ whole genome shotgun (WGS) entry which is preliminary data.</text>
</comment>
<name>A0A482XMI3_LAOST</name>
<dbReference type="Pfam" id="PF10251">
    <property type="entry name" value="PEN-2"/>
    <property type="match status" value="1"/>
</dbReference>
<dbReference type="SMR" id="A0A482XMI3"/>
<dbReference type="GO" id="GO:0070765">
    <property type="term" value="C:gamma-secretase complex"/>
    <property type="evidence" value="ECO:0007669"/>
    <property type="project" value="TreeGrafter"/>
</dbReference>
<evidence type="ECO:0000256" key="4">
    <source>
        <dbReference type="ARBA" id="ARBA00022692"/>
    </source>
</evidence>
<dbReference type="InParanoid" id="A0A482XMI3"/>
<evidence type="ECO:0000256" key="3">
    <source>
        <dbReference type="ARBA" id="ARBA00018306"/>
    </source>
</evidence>
<evidence type="ECO:0000256" key="7">
    <source>
        <dbReference type="ARBA" id="ARBA00023136"/>
    </source>
</evidence>
<dbReference type="OrthoDB" id="524898at2759"/>
<dbReference type="STRING" id="195883.A0A482XMI3"/>
<accession>A0A482XMI3</accession>
<dbReference type="AlphaFoldDB" id="A0A482XMI3"/>
<dbReference type="GO" id="GO:0007220">
    <property type="term" value="P:Notch receptor processing"/>
    <property type="evidence" value="ECO:0007669"/>
    <property type="project" value="TreeGrafter"/>
</dbReference>
<evidence type="ECO:0000256" key="2">
    <source>
        <dbReference type="ARBA" id="ARBA00009607"/>
    </source>
</evidence>
<dbReference type="Proteomes" id="UP000291343">
    <property type="component" value="Unassembled WGS sequence"/>
</dbReference>
<evidence type="ECO:0000313" key="9">
    <source>
        <dbReference type="EMBL" id="RZF46927.1"/>
    </source>
</evidence>